<reference evidence="1 2" key="1">
    <citation type="submission" date="2016-08" db="EMBL/GenBank/DDBJ databases">
        <title>A Parts List for Fungal Cellulosomes Revealed by Comparative Genomics.</title>
        <authorList>
            <consortium name="DOE Joint Genome Institute"/>
            <person name="Haitjema C.H."/>
            <person name="Gilmore S.P."/>
            <person name="Henske J.K."/>
            <person name="Solomon K.V."/>
            <person name="De Groot R."/>
            <person name="Kuo A."/>
            <person name="Mondo S.J."/>
            <person name="Salamov A.A."/>
            <person name="Labutti K."/>
            <person name="Zhao Z."/>
            <person name="Chiniquy J."/>
            <person name="Barry K."/>
            <person name="Brewer H.M."/>
            <person name="Purvine S.O."/>
            <person name="Wright A.T."/>
            <person name="Boxma B."/>
            <person name="Van Alen T."/>
            <person name="Hackstein J.H."/>
            <person name="Baker S.E."/>
            <person name="Grigoriev I.V."/>
            <person name="O'Malley M.A."/>
        </authorList>
    </citation>
    <scope>NUCLEOTIDE SEQUENCE [LARGE SCALE GENOMIC DNA]</scope>
    <source>
        <strain evidence="1 2">S4</strain>
    </source>
</reference>
<dbReference type="Proteomes" id="UP000193944">
    <property type="component" value="Unassembled WGS sequence"/>
</dbReference>
<proteinExistence type="predicted"/>
<organism evidence="1 2">
    <name type="scientific">Anaeromyces robustus</name>
    <dbReference type="NCBI Taxonomy" id="1754192"/>
    <lineage>
        <taxon>Eukaryota</taxon>
        <taxon>Fungi</taxon>
        <taxon>Fungi incertae sedis</taxon>
        <taxon>Chytridiomycota</taxon>
        <taxon>Chytridiomycota incertae sedis</taxon>
        <taxon>Neocallimastigomycetes</taxon>
        <taxon>Neocallimastigales</taxon>
        <taxon>Neocallimastigaceae</taxon>
        <taxon>Anaeromyces</taxon>
    </lineage>
</organism>
<accession>A0A1Y1WUP9</accession>
<sequence length="522" mass="61700">MIIFYDCQLLENAFNTLKGNDKDDIFNDENSIFINELANLEKLHSLLNNHNIYDDNKNKLIQNFNNTMVNFTIDISEFEKKFKNSYDDLLNIGMNIKIIEKYISSLLINNYDYNDGDIIVDDTTSIALLFSQIKTVNKLLMGGKLSKFDVLFYKYILSIYNSHGMTTNPEDVLIFLNKNQILYSNKILLYIKRCSVYIKKNYDNDKNNNILEEKDVCMFGSKNINEIKLKLEDEINNNNSRSFFEDILLISKIEFNNPNISFNYKLNNHNIYYDYKNKLIQNFNNTMVNFTIDISEFESIKYIIYSEILKYDDDMTLIKFSKYFKNVYKKIGTIFIQNKYISSLLINNYDYNGRDTIVDDTTSIALLFSQIKTVNKLLMGGKLSKFDVLFYKYILSIFNSHEMTTNPKDVLIFLNKNQIHKSKNYEFGSKDINEIKLKLEEETYKDNCINIFDYLKVIEGDIEFLKILTKKLEDEASSMDLKKQISYMLYESINNITQLKVKHQSRYSYMNMDECGLQRRRT</sequence>
<gene>
    <name evidence="1" type="ORF">BCR32DRAFT_283344</name>
</gene>
<evidence type="ECO:0000313" key="1">
    <source>
        <dbReference type="EMBL" id="ORX77270.1"/>
    </source>
</evidence>
<dbReference type="EMBL" id="MCFG01000256">
    <property type="protein sequence ID" value="ORX77270.1"/>
    <property type="molecule type" value="Genomic_DNA"/>
</dbReference>
<dbReference type="AlphaFoldDB" id="A0A1Y1WUP9"/>
<dbReference type="OrthoDB" id="10628320at2759"/>
<reference evidence="1 2" key="2">
    <citation type="submission" date="2016-08" db="EMBL/GenBank/DDBJ databases">
        <title>Pervasive Adenine N6-methylation of Active Genes in Fungi.</title>
        <authorList>
            <consortium name="DOE Joint Genome Institute"/>
            <person name="Mondo S.J."/>
            <person name="Dannebaum R.O."/>
            <person name="Kuo R.C."/>
            <person name="Labutti K."/>
            <person name="Haridas S."/>
            <person name="Kuo A."/>
            <person name="Salamov A."/>
            <person name="Ahrendt S.R."/>
            <person name="Lipzen A."/>
            <person name="Sullivan W."/>
            <person name="Andreopoulos W.B."/>
            <person name="Clum A."/>
            <person name="Lindquist E."/>
            <person name="Daum C."/>
            <person name="Ramamoorthy G.K."/>
            <person name="Gryganskyi A."/>
            <person name="Culley D."/>
            <person name="Magnuson J.K."/>
            <person name="James T.Y."/>
            <person name="O'Malley M.A."/>
            <person name="Stajich J.E."/>
            <person name="Spatafora J.W."/>
            <person name="Visel A."/>
            <person name="Grigoriev I.V."/>
        </authorList>
    </citation>
    <scope>NUCLEOTIDE SEQUENCE [LARGE SCALE GENOMIC DNA]</scope>
    <source>
        <strain evidence="1 2">S4</strain>
    </source>
</reference>
<name>A0A1Y1WUP9_9FUNG</name>
<comment type="caution">
    <text evidence="1">The sequence shown here is derived from an EMBL/GenBank/DDBJ whole genome shotgun (WGS) entry which is preliminary data.</text>
</comment>
<evidence type="ECO:0000313" key="2">
    <source>
        <dbReference type="Proteomes" id="UP000193944"/>
    </source>
</evidence>
<protein>
    <submittedName>
        <fullName evidence="1">Uncharacterized protein</fullName>
    </submittedName>
</protein>
<keyword evidence="2" id="KW-1185">Reference proteome</keyword>